<reference evidence="1 2" key="1">
    <citation type="submission" date="2019-05" db="EMBL/GenBank/DDBJ databases">
        <title>Another draft genome of Portunus trituberculatus and its Hox gene families provides insights of decapod evolution.</title>
        <authorList>
            <person name="Jeong J.-H."/>
            <person name="Song I."/>
            <person name="Kim S."/>
            <person name="Choi T."/>
            <person name="Kim D."/>
            <person name="Ryu S."/>
            <person name="Kim W."/>
        </authorList>
    </citation>
    <scope>NUCLEOTIDE SEQUENCE [LARGE SCALE GENOMIC DNA]</scope>
    <source>
        <tissue evidence="1">Muscle</tissue>
    </source>
</reference>
<evidence type="ECO:0000313" key="2">
    <source>
        <dbReference type="Proteomes" id="UP000324222"/>
    </source>
</evidence>
<dbReference type="AlphaFoldDB" id="A0A5B7H1I8"/>
<comment type="caution">
    <text evidence="1">The sequence shown here is derived from an EMBL/GenBank/DDBJ whole genome shotgun (WGS) entry which is preliminary data.</text>
</comment>
<evidence type="ECO:0000313" key="1">
    <source>
        <dbReference type="EMBL" id="MPC63048.1"/>
    </source>
</evidence>
<sequence length="115" mass="13108">MPSVPQQPHYTVIKATCHSAQLNERAARPKTKVRRDPLRSLPWPAKPTFYFVREVIGVHAFAPLADHGIHLTCAREKKKHSCVSLYSKRSQFSPFSLQQAGLATPTRLWQTRFLS</sequence>
<name>A0A5B7H1I8_PORTR</name>
<protein>
    <submittedName>
        <fullName evidence="1">Uncharacterized protein</fullName>
    </submittedName>
</protein>
<gene>
    <name evidence="1" type="ORF">E2C01_057139</name>
</gene>
<organism evidence="1 2">
    <name type="scientific">Portunus trituberculatus</name>
    <name type="common">Swimming crab</name>
    <name type="synonym">Neptunus trituberculatus</name>
    <dbReference type="NCBI Taxonomy" id="210409"/>
    <lineage>
        <taxon>Eukaryota</taxon>
        <taxon>Metazoa</taxon>
        <taxon>Ecdysozoa</taxon>
        <taxon>Arthropoda</taxon>
        <taxon>Crustacea</taxon>
        <taxon>Multicrustacea</taxon>
        <taxon>Malacostraca</taxon>
        <taxon>Eumalacostraca</taxon>
        <taxon>Eucarida</taxon>
        <taxon>Decapoda</taxon>
        <taxon>Pleocyemata</taxon>
        <taxon>Brachyura</taxon>
        <taxon>Eubrachyura</taxon>
        <taxon>Portunoidea</taxon>
        <taxon>Portunidae</taxon>
        <taxon>Portuninae</taxon>
        <taxon>Portunus</taxon>
    </lineage>
</organism>
<dbReference type="Proteomes" id="UP000324222">
    <property type="component" value="Unassembled WGS sequence"/>
</dbReference>
<accession>A0A5B7H1I8</accession>
<dbReference type="EMBL" id="VSRR010020362">
    <property type="protein sequence ID" value="MPC63048.1"/>
    <property type="molecule type" value="Genomic_DNA"/>
</dbReference>
<keyword evidence="2" id="KW-1185">Reference proteome</keyword>
<proteinExistence type="predicted"/>